<name>A0A317CIS5_9GAMM</name>
<dbReference type="GO" id="GO:0004674">
    <property type="term" value="F:protein serine/threonine kinase activity"/>
    <property type="evidence" value="ECO:0007669"/>
    <property type="project" value="UniProtKB-KW"/>
</dbReference>
<protein>
    <submittedName>
        <fullName evidence="5">Phosphoenolpyruvate synthase regulatory protein</fullName>
    </submittedName>
</protein>
<evidence type="ECO:0000256" key="1">
    <source>
        <dbReference type="ARBA" id="ARBA00022527"/>
    </source>
</evidence>
<evidence type="ECO:0000256" key="4">
    <source>
        <dbReference type="ARBA" id="ARBA00022777"/>
    </source>
</evidence>
<keyword evidence="5" id="KW-0670">Pyruvate</keyword>
<dbReference type="EMBL" id="QGKM01000016">
    <property type="protein sequence ID" value="PWQ98464.1"/>
    <property type="molecule type" value="Genomic_DNA"/>
</dbReference>
<dbReference type="InterPro" id="IPR005177">
    <property type="entry name" value="Kinase-pyrophosphorylase"/>
</dbReference>
<gene>
    <name evidence="5" type="ORF">DKW60_08145</name>
</gene>
<dbReference type="PANTHER" id="PTHR31756:SF3">
    <property type="entry name" value="PYRUVATE, PHOSPHATE DIKINASE REGULATORY PROTEIN 1, CHLOROPLASTIC"/>
    <property type="match status" value="1"/>
</dbReference>
<proteinExistence type="predicted"/>
<dbReference type="AlphaFoldDB" id="A0A317CIS5"/>
<dbReference type="GO" id="GO:0005524">
    <property type="term" value="F:ATP binding"/>
    <property type="evidence" value="ECO:0007669"/>
    <property type="project" value="InterPro"/>
</dbReference>
<keyword evidence="6" id="KW-1185">Reference proteome</keyword>
<dbReference type="Pfam" id="PF03618">
    <property type="entry name" value="Kinase-PPPase"/>
    <property type="match status" value="1"/>
</dbReference>
<dbReference type="PANTHER" id="PTHR31756">
    <property type="entry name" value="PYRUVATE, PHOSPHATE DIKINASE REGULATORY PROTEIN 1, CHLOROPLASTIC"/>
    <property type="match status" value="1"/>
</dbReference>
<evidence type="ECO:0000256" key="3">
    <source>
        <dbReference type="ARBA" id="ARBA00022741"/>
    </source>
</evidence>
<dbReference type="NCBIfam" id="NF003742">
    <property type="entry name" value="PRK05339.1"/>
    <property type="match status" value="1"/>
</dbReference>
<dbReference type="OrthoDB" id="9782201at2"/>
<organism evidence="5 6">
    <name type="scientific">Leucothrix pacifica</name>
    <dbReference type="NCBI Taxonomy" id="1247513"/>
    <lineage>
        <taxon>Bacteria</taxon>
        <taxon>Pseudomonadati</taxon>
        <taxon>Pseudomonadota</taxon>
        <taxon>Gammaproteobacteria</taxon>
        <taxon>Thiotrichales</taxon>
        <taxon>Thiotrichaceae</taxon>
        <taxon>Leucothrix</taxon>
    </lineage>
</organism>
<evidence type="ECO:0000313" key="6">
    <source>
        <dbReference type="Proteomes" id="UP000245539"/>
    </source>
</evidence>
<keyword evidence="3" id="KW-0547">Nucleotide-binding</keyword>
<keyword evidence="4" id="KW-0418">Kinase</keyword>
<comment type="caution">
    <text evidence="5">The sequence shown here is derived from an EMBL/GenBank/DDBJ whole genome shotgun (WGS) entry which is preliminary data.</text>
</comment>
<sequence length="293" mass="33223">MICSPVVQFYYENNRFIEANTMNCDVFFISESTGITADELGSSLLSQFPQFSFTKRYHPFIDTIEKAEILVEQINEIAEGQSVKPLVFATMANKQINKVLSGVAANYYELFDNYLDKIADNLGVVPRRESGLMHGLVNELQYDARIDAVNYTLAHDDAMVLKGLDEADVIMVGVSRSGKTPTCLYLALKYGIKAANYPLTSDDFERHAFPKEILKYKEKLIVTTISPQRLHHIREKRRPNSRYASMPICASEIKMAMDLYDRHGLVPLDVTSQSVEELATQIVRIYRLSKSVD</sequence>
<keyword evidence="2" id="KW-0808">Transferase</keyword>
<evidence type="ECO:0000313" key="5">
    <source>
        <dbReference type="EMBL" id="PWQ98464.1"/>
    </source>
</evidence>
<reference evidence="5 6" key="1">
    <citation type="submission" date="2018-05" db="EMBL/GenBank/DDBJ databases">
        <title>Leucothrix arctica sp. nov., isolated from Arctic seawater.</title>
        <authorList>
            <person name="Choi A."/>
            <person name="Baek K."/>
        </authorList>
    </citation>
    <scope>NUCLEOTIDE SEQUENCE [LARGE SCALE GENOMIC DNA]</scope>
    <source>
        <strain evidence="5 6">JCM 18388</strain>
    </source>
</reference>
<keyword evidence="1" id="KW-0723">Serine/threonine-protein kinase</keyword>
<dbReference type="Proteomes" id="UP000245539">
    <property type="component" value="Unassembled WGS sequence"/>
</dbReference>
<evidence type="ECO:0000256" key="2">
    <source>
        <dbReference type="ARBA" id="ARBA00022679"/>
    </source>
</evidence>
<accession>A0A317CIS5</accession>